<evidence type="ECO:0000313" key="2">
    <source>
        <dbReference type="Proteomes" id="UP000202618"/>
    </source>
</evidence>
<proteinExistence type="predicted"/>
<evidence type="ECO:0000313" key="1">
    <source>
        <dbReference type="EMBL" id="AMS01360.1"/>
    </source>
</evidence>
<dbReference type="EMBL" id="KU878088">
    <property type="protein sequence ID" value="AMS01360.1"/>
    <property type="molecule type" value="Genomic_DNA"/>
</dbReference>
<dbReference type="RefSeq" id="YP_009283180.1">
    <property type="nucleotide sequence ID" value="NC_031039.1"/>
</dbReference>
<dbReference type="GeneID" id="29058994"/>
<protein>
    <submittedName>
        <fullName evidence="1">Virion protein</fullName>
    </submittedName>
</protein>
<dbReference type="KEGG" id="vg:29058994"/>
<sequence length="599" mass="68643">MATTSYKVGDRIKGSKSGFYLIVKQVLSNGDIKVQCVVPKGNEKYYTLAGGKRTSIGSSYVTIKKNMKVTLTTVKYDYKEQWINPAWYWYGNKYDGVMNYGTRPYTKISKGSKAAPKSQTNAQLFDATDLSKKWTPKKWVSIPGTYQWANSTSNGDWSGWYKGSWYLAVHNTYRRPIKFKVKLKTPDKISRSATVNITGIRSIADKTKPNIDLYDKRSNKNILIPNTPETYTVYKPITVFWKEDTSKFKYDITAQRYTDIDGNTSNFTFTNYYKINKYGTYEVAVRCTNKDTPSLMDFATSRIIYEDPTPAPDFKIFDKAVTSRIYDEYNKVYLAACYPTINVPSGCTLYEAKINGKAYTLGTPLVENGTYTIVVTIRKNTNHKTLTKKGVFTIDNDPPDPPIIRIDKDYQGKDYGLIGRFPNPVSPRIIVQSGCVPVTKVYYKKDLNDTQWVQIPEEQTYSKKGIYRIESKAHKLSNGLYSEYTTVEFYKKIKYRYTITLDPNELCYRTIATVNFPKDPTMKFQYRIDDGDWRWYRDPVKIYKNCIIYVRSLDGDDDYESYITSKIVDIIDTTPPDTPVIGGVSEGDAKSTVIPTIEG</sequence>
<name>A0A172JIH2_BPPB1</name>
<accession>A0A172JIH2</accession>
<dbReference type="Proteomes" id="UP000202618">
    <property type="component" value="Segment"/>
</dbReference>
<organism evidence="1 2">
    <name type="scientific">Bacillus phage AR9</name>
    <dbReference type="NCBI Taxonomy" id="1815509"/>
    <lineage>
        <taxon>Viruses</taxon>
        <taxon>Duplodnaviria</taxon>
        <taxon>Heunggongvirae</taxon>
        <taxon>Uroviricota</taxon>
        <taxon>Caudoviricetes</taxon>
        <taxon>Takahashivirus</taxon>
        <taxon>Bacillus phage PBS1</taxon>
    </lineage>
</organism>
<reference evidence="1 2" key="1">
    <citation type="journal article" date="2016" name="Virology">
        <title>The genome of AR9, a giant transducing Bacillus phage encoding two multisubunit RNA polymerases.</title>
        <authorList>
            <person name="Lavysh D."/>
            <person name="Sokolova M."/>
            <person name="Minakhin L."/>
            <person name="Yakunina M."/>
            <person name="Artamonova T."/>
            <person name="Kozyavkin S."/>
            <person name="Makarova K.S."/>
            <person name="Koonin E.V."/>
            <person name="Severinov K."/>
        </authorList>
    </citation>
    <scope>NUCLEOTIDE SEQUENCE [LARGE SCALE GENOMIC DNA]</scope>
</reference>
<gene>
    <name evidence="1" type="ORF">AR9_g276</name>
</gene>